<dbReference type="PROSITE" id="PS50893">
    <property type="entry name" value="ABC_TRANSPORTER_2"/>
    <property type="match status" value="1"/>
</dbReference>
<dbReference type="EMBL" id="CP033058">
    <property type="protein sequence ID" value="AZZ65637.1"/>
    <property type="molecule type" value="Genomic_DNA"/>
</dbReference>
<name>A0A3Q9V5L6_9BACT</name>
<dbReference type="PANTHER" id="PTHR42798:SF2">
    <property type="entry name" value="ABC TRANSPORTER ATP-BINDING PROTEIN MG467-RELATED"/>
    <property type="match status" value="1"/>
</dbReference>
<feature type="domain" description="ABC transporter" evidence="6">
    <location>
        <begin position="87"/>
        <end position="324"/>
    </location>
</feature>
<dbReference type="GO" id="GO:0098796">
    <property type="term" value="C:membrane protein complex"/>
    <property type="evidence" value="ECO:0007669"/>
    <property type="project" value="UniProtKB-ARBA"/>
</dbReference>
<protein>
    <submittedName>
        <fullName evidence="7">ABC transporter ATP-binding protein</fullName>
    </submittedName>
</protein>
<dbReference type="SUPFAM" id="SSF52540">
    <property type="entry name" value="P-loop containing nucleoside triphosphate hydrolases"/>
    <property type="match status" value="1"/>
</dbReference>
<dbReference type="GO" id="GO:0016887">
    <property type="term" value="F:ATP hydrolysis activity"/>
    <property type="evidence" value="ECO:0007669"/>
    <property type="project" value="InterPro"/>
</dbReference>
<keyword evidence="3" id="KW-0547">Nucleotide-binding</keyword>
<keyword evidence="2" id="KW-0813">Transport</keyword>
<gene>
    <name evidence="7" type="ORF">DMC14_002480</name>
</gene>
<dbReference type="GO" id="GO:0005524">
    <property type="term" value="F:ATP binding"/>
    <property type="evidence" value="ECO:0007669"/>
    <property type="project" value="UniProtKB-KW"/>
</dbReference>
<evidence type="ECO:0000256" key="4">
    <source>
        <dbReference type="ARBA" id="ARBA00022840"/>
    </source>
</evidence>
<dbReference type="Proteomes" id="UP000256585">
    <property type="component" value="Chromosome"/>
</dbReference>
<dbReference type="SMART" id="SM00382">
    <property type="entry name" value="AAA"/>
    <property type="match status" value="1"/>
</dbReference>
<dbReference type="GO" id="GO:0022857">
    <property type="term" value="F:transmembrane transporter activity"/>
    <property type="evidence" value="ECO:0007669"/>
    <property type="project" value="UniProtKB-ARBA"/>
</dbReference>
<dbReference type="CDD" id="cd03255">
    <property type="entry name" value="ABC_MJ0796_LolCDE_FtsE"/>
    <property type="match status" value="1"/>
</dbReference>
<evidence type="ECO:0000256" key="2">
    <source>
        <dbReference type="ARBA" id="ARBA00022448"/>
    </source>
</evidence>
<dbReference type="OrthoDB" id="9802264at2"/>
<dbReference type="InterPro" id="IPR027417">
    <property type="entry name" value="P-loop_NTPase"/>
</dbReference>
<dbReference type="Gene3D" id="3.40.50.300">
    <property type="entry name" value="P-loop containing nucleotide triphosphate hydrolases"/>
    <property type="match status" value="1"/>
</dbReference>
<dbReference type="InterPro" id="IPR003439">
    <property type="entry name" value="ABC_transporter-like_ATP-bd"/>
</dbReference>
<dbReference type="InterPro" id="IPR017911">
    <property type="entry name" value="MacB-like_ATP-bd"/>
</dbReference>
<feature type="compositionally biased region" description="Basic residues" evidence="5">
    <location>
        <begin position="9"/>
        <end position="23"/>
    </location>
</feature>
<dbReference type="KEGG" id="mphc:DMC14_002480"/>
<dbReference type="PANTHER" id="PTHR42798">
    <property type="entry name" value="LIPOPROTEIN-RELEASING SYSTEM ATP-BINDING PROTEIN LOLD"/>
    <property type="match status" value="1"/>
</dbReference>
<dbReference type="InterPro" id="IPR003593">
    <property type="entry name" value="AAA+_ATPase"/>
</dbReference>
<sequence length="324" mass="36828">MSQEEIKKSTKKTKKTSKSKKISTTKDINVLNPIELQKHDKPFEIEDDGLTVKVLDPNTLKKYKLANNKPRKKDGLEKEVNTEDYIVEVEDVKKTYLSGNVATEVLKGVSFKIRRGEIAILYGKSGSGKSTLLNIISALDRPTSGKVIVNNVNLPYLSDSKQTYFRRDNISFIFQDYNLLQNLNSYDNVETGSYLQKDKSKHLNIKKLFKDFDLEECMYKYASQMSGGQQQRVSILRAIAKNSDILVADEPTGALDEKTGQIVLKILQEINQKYGTTIIIVSHDPDVALMADKVIYLELGQIKDIILQDRKWLIEKESNSARKE</sequence>
<evidence type="ECO:0000256" key="1">
    <source>
        <dbReference type="ARBA" id="ARBA00005417"/>
    </source>
</evidence>
<dbReference type="PROSITE" id="PS00211">
    <property type="entry name" value="ABC_TRANSPORTER_1"/>
    <property type="match status" value="1"/>
</dbReference>
<dbReference type="Pfam" id="PF00005">
    <property type="entry name" value="ABC_tran"/>
    <property type="match status" value="1"/>
</dbReference>
<evidence type="ECO:0000259" key="6">
    <source>
        <dbReference type="PROSITE" id="PS50893"/>
    </source>
</evidence>
<accession>A0A3Q9V5L6</accession>
<evidence type="ECO:0000256" key="3">
    <source>
        <dbReference type="ARBA" id="ARBA00022741"/>
    </source>
</evidence>
<feature type="region of interest" description="Disordered" evidence="5">
    <location>
        <begin position="1"/>
        <end position="24"/>
    </location>
</feature>
<keyword evidence="4 7" id="KW-0067">ATP-binding</keyword>
<dbReference type="InterPro" id="IPR017871">
    <property type="entry name" value="ABC_transporter-like_CS"/>
</dbReference>
<keyword evidence="8" id="KW-1185">Reference proteome</keyword>
<evidence type="ECO:0000256" key="5">
    <source>
        <dbReference type="SAM" id="MobiDB-lite"/>
    </source>
</evidence>
<evidence type="ECO:0000313" key="8">
    <source>
        <dbReference type="Proteomes" id="UP000256585"/>
    </source>
</evidence>
<dbReference type="AlphaFoldDB" id="A0A3Q9V5L6"/>
<dbReference type="RefSeq" id="WP_116171537.1">
    <property type="nucleotide sequence ID" value="NZ_CP033058.2"/>
</dbReference>
<comment type="similarity">
    <text evidence="1">Belongs to the ABC transporter superfamily.</text>
</comment>
<reference evidence="7" key="1">
    <citation type="submission" date="2019-03" db="EMBL/GenBank/DDBJ databases">
        <title>Draft Sequence and Annotation of the Mycoplasma phocicerebrale Strain 1049T Genome.</title>
        <authorList>
            <person name="Frasca S.Jr."/>
            <person name="Kutish G.F."/>
            <person name="Castellanos Gell J."/>
            <person name="Michaels D.L."/>
            <person name="Brown D.R."/>
        </authorList>
    </citation>
    <scope>NUCLEOTIDE SEQUENCE</scope>
    <source>
        <strain evidence="7">1049</strain>
    </source>
</reference>
<proteinExistence type="inferred from homology"/>
<organism evidence="7 8">
    <name type="scientific">Metamycoplasma phocicerebrale</name>
    <dbReference type="NCBI Taxonomy" id="142649"/>
    <lineage>
        <taxon>Bacteria</taxon>
        <taxon>Bacillati</taxon>
        <taxon>Mycoplasmatota</taxon>
        <taxon>Mycoplasmoidales</taxon>
        <taxon>Metamycoplasmataceae</taxon>
        <taxon>Metamycoplasma</taxon>
    </lineage>
</organism>
<dbReference type="FunFam" id="3.40.50.300:FF:000032">
    <property type="entry name" value="Export ABC transporter ATP-binding protein"/>
    <property type="match status" value="1"/>
</dbReference>
<evidence type="ECO:0000313" key="7">
    <source>
        <dbReference type="EMBL" id="AZZ65637.1"/>
    </source>
</evidence>